<proteinExistence type="predicted"/>
<dbReference type="OrthoDB" id="2020529at2759"/>
<dbReference type="EMBL" id="JAAARO010000021">
    <property type="protein sequence ID" value="KAF5727938.1"/>
    <property type="molecule type" value="Genomic_DNA"/>
</dbReference>
<accession>A0A7J7C1F9</accession>
<reference evidence="2 3" key="1">
    <citation type="journal article" date="2020" name="Nat. Commun.">
        <title>Genome of Tripterygium wilfordii and identification of cytochrome P450 involved in triptolide biosynthesis.</title>
        <authorList>
            <person name="Tu L."/>
            <person name="Su P."/>
            <person name="Zhang Z."/>
            <person name="Gao L."/>
            <person name="Wang J."/>
            <person name="Hu T."/>
            <person name="Zhou J."/>
            <person name="Zhang Y."/>
            <person name="Zhao Y."/>
            <person name="Liu Y."/>
            <person name="Song Y."/>
            <person name="Tong Y."/>
            <person name="Lu Y."/>
            <person name="Yang J."/>
            <person name="Xu C."/>
            <person name="Jia M."/>
            <person name="Peters R.J."/>
            <person name="Huang L."/>
            <person name="Gao W."/>
        </authorList>
    </citation>
    <scope>NUCLEOTIDE SEQUENCE [LARGE SCALE GENOMIC DNA]</scope>
    <source>
        <strain evidence="3">cv. XIE 37</strain>
        <tissue evidence="2">Leaf</tissue>
    </source>
</reference>
<feature type="region of interest" description="Disordered" evidence="1">
    <location>
        <begin position="1"/>
        <end position="23"/>
    </location>
</feature>
<dbReference type="PANTHER" id="PTHR34572:SF8">
    <property type="entry name" value="(RAPE) HYPOTHETICAL PROTEIN"/>
    <property type="match status" value="1"/>
</dbReference>
<gene>
    <name evidence="2" type="ORF">HS088_TW21G00078</name>
</gene>
<feature type="compositionally biased region" description="Polar residues" evidence="1">
    <location>
        <begin position="39"/>
        <end position="51"/>
    </location>
</feature>
<feature type="compositionally biased region" description="Low complexity" evidence="1">
    <location>
        <begin position="57"/>
        <end position="68"/>
    </location>
</feature>
<dbReference type="Proteomes" id="UP000593562">
    <property type="component" value="Unassembled WGS sequence"/>
</dbReference>
<evidence type="ECO:0000256" key="1">
    <source>
        <dbReference type="SAM" id="MobiDB-lite"/>
    </source>
</evidence>
<protein>
    <submittedName>
        <fullName evidence="2">Uncharacterized protein</fullName>
    </submittedName>
</protein>
<sequence length="195" mass="20995">MEGVGSRLGRASSRYGPAATASVFSGPVRKWKKRWVNVSPSPAIGSQSQSNVHRRSNGNGSNNGSSSRLVLCRWTPLPTTTAAADDEATPGEEAPPKRRFRYIPVSVIEEQKRRSAKNDEDEANKSEISLVKDSPTSEGIELNADPLKKDAQDSEIGRLDLGLSLKGHTGDRDSIGQNKDSQLKSASSGGFWTMA</sequence>
<dbReference type="InParanoid" id="A0A7J7C1F9"/>
<organism evidence="2 3">
    <name type="scientific">Tripterygium wilfordii</name>
    <name type="common">Thunder God vine</name>
    <dbReference type="NCBI Taxonomy" id="458696"/>
    <lineage>
        <taxon>Eukaryota</taxon>
        <taxon>Viridiplantae</taxon>
        <taxon>Streptophyta</taxon>
        <taxon>Embryophyta</taxon>
        <taxon>Tracheophyta</taxon>
        <taxon>Spermatophyta</taxon>
        <taxon>Magnoliopsida</taxon>
        <taxon>eudicotyledons</taxon>
        <taxon>Gunneridae</taxon>
        <taxon>Pentapetalae</taxon>
        <taxon>rosids</taxon>
        <taxon>fabids</taxon>
        <taxon>Celastrales</taxon>
        <taxon>Celastraceae</taxon>
        <taxon>Tripterygium</taxon>
    </lineage>
</organism>
<evidence type="ECO:0000313" key="2">
    <source>
        <dbReference type="EMBL" id="KAF5727938.1"/>
    </source>
</evidence>
<dbReference type="FunCoup" id="A0A7J7C1F9">
    <property type="interactions" value="239"/>
</dbReference>
<feature type="compositionally biased region" description="Basic and acidic residues" evidence="1">
    <location>
        <begin position="109"/>
        <end position="118"/>
    </location>
</feature>
<feature type="region of interest" description="Disordered" evidence="1">
    <location>
        <begin position="39"/>
        <end position="195"/>
    </location>
</feature>
<dbReference type="PANTHER" id="PTHR34572">
    <property type="entry name" value="GOLGIN FAMILY A PROTEIN"/>
    <property type="match status" value="1"/>
</dbReference>
<evidence type="ECO:0000313" key="3">
    <source>
        <dbReference type="Proteomes" id="UP000593562"/>
    </source>
</evidence>
<feature type="compositionally biased region" description="Polar residues" evidence="1">
    <location>
        <begin position="175"/>
        <end position="195"/>
    </location>
</feature>
<dbReference type="AlphaFoldDB" id="A0A7J7C1F9"/>
<keyword evidence="3" id="KW-1185">Reference proteome</keyword>
<comment type="caution">
    <text evidence="2">The sequence shown here is derived from an EMBL/GenBank/DDBJ whole genome shotgun (WGS) entry which is preliminary data.</text>
</comment>
<name>A0A7J7C1F9_TRIWF</name>
<feature type="compositionally biased region" description="Basic and acidic residues" evidence="1">
    <location>
        <begin position="146"/>
        <end position="158"/>
    </location>
</feature>